<dbReference type="InterPro" id="IPR051809">
    <property type="entry name" value="Plant_receptor-like_S/T_kinase"/>
</dbReference>
<dbReference type="EMBL" id="JAAALK010000080">
    <property type="protein sequence ID" value="KAG8094591.1"/>
    <property type="molecule type" value="Genomic_DNA"/>
</dbReference>
<evidence type="ECO:0000256" key="1">
    <source>
        <dbReference type="ARBA" id="ARBA00004251"/>
    </source>
</evidence>
<dbReference type="Pfam" id="PF00560">
    <property type="entry name" value="LRR_1"/>
    <property type="match status" value="5"/>
</dbReference>
<evidence type="ECO:0000256" key="8">
    <source>
        <dbReference type="ARBA" id="ARBA00022692"/>
    </source>
</evidence>
<dbReference type="FunFam" id="3.80.10.10:FF:000275">
    <property type="entry name" value="Leucine-rich repeat receptor-like protein kinase"/>
    <property type="match status" value="1"/>
</dbReference>
<dbReference type="FunFam" id="3.30.200.20:FF:000432">
    <property type="entry name" value="LRR receptor-like serine/threonine-protein kinase EFR"/>
    <property type="match status" value="1"/>
</dbReference>
<keyword evidence="5" id="KW-0723">Serine/threonine-protein kinase</keyword>
<dbReference type="PANTHER" id="PTHR27008">
    <property type="entry name" value="OS04G0122200 PROTEIN"/>
    <property type="match status" value="1"/>
</dbReference>
<evidence type="ECO:0000256" key="14">
    <source>
        <dbReference type="ARBA" id="ARBA00022989"/>
    </source>
</evidence>
<keyword evidence="6" id="KW-0433">Leucine-rich repeat</keyword>
<dbReference type="InterPro" id="IPR013210">
    <property type="entry name" value="LRR_N_plant-typ"/>
</dbReference>
<dbReference type="PROSITE" id="PS51450">
    <property type="entry name" value="LRR"/>
    <property type="match status" value="1"/>
</dbReference>
<comment type="caution">
    <text evidence="20">The sequence shown here is derived from an EMBL/GenBank/DDBJ whole genome shotgun (WGS) entry which is preliminary data.</text>
</comment>
<dbReference type="PROSITE" id="PS00108">
    <property type="entry name" value="PROTEIN_KINASE_ST"/>
    <property type="match status" value="1"/>
</dbReference>
<keyword evidence="12" id="KW-0418">Kinase</keyword>
<evidence type="ECO:0000256" key="9">
    <source>
        <dbReference type="ARBA" id="ARBA00022729"/>
    </source>
</evidence>
<evidence type="ECO:0000256" key="16">
    <source>
        <dbReference type="ARBA" id="ARBA00023180"/>
    </source>
</evidence>
<reference evidence="20" key="2">
    <citation type="submission" date="2021-02" db="EMBL/GenBank/DDBJ databases">
        <authorList>
            <person name="Kimball J.A."/>
            <person name="Haas M.W."/>
            <person name="Macchietto M."/>
            <person name="Kono T."/>
            <person name="Duquette J."/>
            <person name="Shao M."/>
        </authorList>
    </citation>
    <scope>NUCLEOTIDE SEQUENCE</scope>
    <source>
        <tissue evidence="20">Fresh leaf tissue</tissue>
    </source>
</reference>
<evidence type="ECO:0000256" key="4">
    <source>
        <dbReference type="ARBA" id="ARBA00022475"/>
    </source>
</evidence>
<dbReference type="InterPro" id="IPR017441">
    <property type="entry name" value="Protein_kinase_ATP_BS"/>
</dbReference>
<dbReference type="InterPro" id="IPR003591">
    <property type="entry name" value="Leu-rich_rpt_typical-subtyp"/>
</dbReference>
<comment type="similarity">
    <text evidence="2">Belongs to the protein kinase superfamily. Ser/Thr protein kinase family.</text>
</comment>
<keyword evidence="8 18" id="KW-0812">Transmembrane</keyword>
<dbReference type="PANTHER" id="PTHR27008:SF446">
    <property type="entry name" value="PROTEIN KINASE DOMAIN-CONTAINING PROTEIN"/>
    <property type="match status" value="1"/>
</dbReference>
<evidence type="ECO:0000256" key="13">
    <source>
        <dbReference type="ARBA" id="ARBA00022840"/>
    </source>
</evidence>
<dbReference type="InterPro" id="IPR001611">
    <property type="entry name" value="Leu-rich_rpt"/>
</dbReference>
<dbReference type="SMART" id="SM00369">
    <property type="entry name" value="LRR_TYP"/>
    <property type="match status" value="6"/>
</dbReference>
<dbReference type="Proteomes" id="UP000729402">
    <property type="component" value="Unassembled WGS sequence"/>
</dbReference>
<name>A0A8J5WQM3_ZIZPA</name>
<evidence type="ECO:0000256" key="6">
    <source>
        <dbReference type="ARBA" id="ARBA00022614"/>
    </source>
</evidence>
<accession>A0A8J5WQM3</accession>
<organism evidence="20 21">
    <name type="scientific">Zizania palustris</name>
    <name type="common">Northern wild rice</name>
    <dbReference type="NCBI Taxonomy" id="103762"/>
    <lineage>
        <taxon>Eukaryota</taxon>
        <taxon>Viridiplantae</taxon>
        <taxon>Streptophyta</taxon>
        <taxon>Embryophyta</taxon>
        <taxon>Tracheophyta</taxon>
        <taxon>Spermatophyta</taxon>
        <taxon>Magnoliopsida</taxon>
        <taxon>Liliopsida</taxon>
        <taxon>Poales</taxon>
        <taxon>Poaceae</taxon>
        <taxon>BOP clade</taxon>
        <taxon>Oryzoideae</taxon>
        <taxon>Oryzeae</taxon>
        <taxon>Zizaniinae</taxon>
        <taxon>Zizania</taxon>
    </lineage>
</organism>
<evidence type="ECO:0000259" key="19">
    <source>
        <dbReference type="PROSITE" id="PS50011"/>
    </source>
</evidence>
<keyword evidence="9" id="KW-0732">Signal</keyword>
<feature type="domain" description="Protein kinase" evidence="19">
    <location>
        <begin position="512"/>
        <end position="752"/>
    </location>
</feature>
<keyword evidence="4" id="KW-1003">Cell membrane</keyword>
<keyword evidence="15 18" id="KW-0472">Membrane</keyword>
<proteinExistence type="inferred from homology"/>
<dbReference type="FunFam" id="3.80.10.10:FF:000288">
    <property type="entry name" value="LRR receptor-like serine/threonine-protein kinase EFR"/>
    <property type="match status" value="1"/>
</dbReference>
<dbReference type="GO" id="GO:0005886">
    <property type="term" value="C:plasma membrane"/>
    <property type="evidence" value="ECO:0007669"/>
    <property type="project" value="UniProtKB-SubCell"/>
</dbReference>
<dbReference type="Pfam" id="PF08263">
    <property type="entry name" value="LRRNT_2"/>
    <property type="match status" value="1"/>
</dbReference>
<evidence type="ECO:0000256" key="11">
    <source>
        <dbReference type="ARBA" id="ARBA00022741"/>
    </source>
</evidence>
<keyword evidence="14 18" id="KW-1133">Transmembrane helix</keyword>
<evidence type="ECO:0000256" key="15">
    <source>
        <dbReference type="ARBA" id="ARBA00023136"/>
    </source>
</evidence>
<keyword evidence="10" id="KW-0677">Repeat</keyword>
<dbReference type="InterPro" id="IPR008271">
    <property type="entry name" value="Ser/Thr_kinase_AS"/>
</dbReference>
<dbReference type="AlphaFoldDB" id="A0A8J5WQM3"/>
<dbReference type="InterPro" id="IPR000719">
    <property type="entry name" value="Prot_kinase_dom"/>
</dbReference>
<reference evidence="20" key="1">
    <citation type="journal article" date="2021" name="bioRxiv">
        <title>Whole Genome Assembly and Annotation of Northern Wild Rice, Zizania palustris L., Supports a Whole Genome Duplication in the Zizania Genus.</title>
        <authorList>
            <person name="Haas M."/>
            <person name="Kono T."/>
            <person name="Macchietto M."/>
            <person name="Millas R."/>
            <person name="McGilp L."/>
            <person name="Shao M."/>
            <person name="Duquette J."/>
            <person name="Hirsch C.N."/>
            <person name="Kimball J."/>
        </authorList>
    </citation>
    <scope>NUCLEOTIDE SEQUENCE</scope>
    <source>
        <tissue evidence="20">Fresh leaf tissue</tissue>
    </source>
</reference>
<gene>
    <name evidence="20" type="ORF">GUJ93_ZPchr0012g20286</name>
</gene>
<evidence type="ECO:0000313" key="21">
    <source>
        <dbReference type="Proteomes" id="UP000729402"/>
    </source>
</evidence>
<comment type="subcellular location">
    <subcellularLocation>
        <location evidence="1">Cell membrane</location>
        <topology evidence="1">Single-pass type I membrane protein</topology>
    </subcellularLocation>
</comment>
<evidence type="ECO:0000256" key="12">
    <source>
        <dbReference type="ARBA" id="ARBA00022777"/>
    </source>
</evidence>
<dbReference type="Pfam" id="PF00069">
    <property type="entry name" value="Pkinase"/>
    <property type="match status" value="1"/>
</dbReference>
<evidence type="ECO:0000313" key="20">
    <source>
        <dbReference type="EMBL" id="KAG8094591.1"/>
    </source>
</evidence>
<dbReference type="EC" id="2.7.11.1" evidence="3"/>
<keyword evidence="7" id="KW-0808">Transferase</keyword>
<dbReference type="GO" id="GO:0005524">
    <property type="term" value="F:ATP binding"/>
    <property type="evidence" value="ECO:0007669"/>
    <property type="project" value="UniProtKB-UniRule"/>
</dbReference>
<dbReference type="OrthoDB" id="1103805at2759"/>
<keyword evidence="16" id="KW-0325">Glycoprotein</keyword>
<sequence length="752" mass="82213">MGVFERKYLCPVHLSNSNSAGLLGSWNNDSLNFCSWSGVTCSNTQSHRVVALDLESFDLNGQIPPCISSLTSLTRIHLPNNQLSGQIPSELGQLNRLEYINLSSNSFSGVIPNTLASSSLQIIDLRSNSLYGEIPPNLSKCSSLQILSLDSNKLTGGIPEGFGMLHNLSVLRLGPIPSTLGNFSSLIWLSLAGNNLQEIGNITSLMRLRMEQNYFTGNIPDSFGYLSNLAVLSLSHNKLSGQIPSSIGKLSQLIELELQENNLNGSIPSALGSCKKLLTMNLSCNTLGGSIPKELFSLYSLSKGLDLSHNNLSGHIPQEIGGLINIGLLKMSNNQIYGIIPNTLVSCIHLESLRLEGNFLEGRIPESLTNLKGISEIDLSRNKLSGEIPEFFQSFSSLNVLNLSFNNLEGQIPAGGIFQNASKVFIQGNNLLCDSSAMFQLPLCDTATARQWHNYHILKIVGLSVAVALVALSCFTAILLRRRKKSKPQHLPSYKELKKFSYADLVKATNGFSSDNLVGSGKYGSVYRGLFESQPHVAAIKVFKLDQLGAPKSFLVECEAFRNTRHRNLVKVITTCSTLDPKGQEFKALILEYMSNGNLQSWLYPTLNGCDTRRSLSLGSRITIAVDIASALDYLHNHCVPPMVHCDLKPGNVLLDDVMGAHIGDFGLVEKAFPGKITEILDPSIRPYCEDEYGNNNFDHESSVMVAMLSCTMQLVKLGISCSAETPRDRPMMKDVYAEVTAIKEEFTILLG</sequence>
<protein>
    <recommendedName>
        <fullName evidence="3">non-specific serine/threonine protein kinase</fullName>
        <ecNumber evidence="3">2.7.11.1</ecNumber>
    </recommendedName>
</protein>
<feature type="binding site" evidence="17">
    <location>
        <position position="541"/>
    </location>
    <ligand>
        <name>ATP</name>
        <dbReference type="ChEBI" id="CHEBI:30616"/>
    </ligand>
</feature>
<dbReference type="Pfam" id="PF13855">
    <property type="entry name" value="LRR_8"/>
    <property type="match status" value="2"/>
</dbReference>
<evidence type="ECO:0000256" key="3">
    <source>
        <dbReference type="ARBA" id="ARBA00012513"/>
    </source>
</evidence>
<evidence type="ECO:0000256" key="18">
    <source>
        <dbReference type="SAM" id="Phobius"/>
    </source>
</evidence>
<feature type="transmembrane region" description="Helical" evidence="18">
    <location>
        <begin position="460"/>
        <end position="480"/>
    </location>
</feature>
<evidence type="ECO:0000256" key="17">
    <source>
        <dbReference type="PROSITE-ProRule" id="PRU10141"/>
    </source>
</evidence>
<dbReference type="GO" id="GO:0004674">
    <property type="term" value="F:protein serine/threonine kinase activity"/>
    <property type="evidence" value="ECO:0007669"/>
    <property type="project" value="UniProtKB-KW"/>
</dbReference>
<dbReference type="SMART" id="SM00220">
    <property type="entry name" value="S_TKc"/>
    <property type="match status" value="1"/>
</dbReference>
<evidence type="ECO:0000256" key="7">
    <source>
        <dbReference type="ARBA" id="ARBA00022679"/>
    </source>
</evidence>
<keyword evidence="21" id="KW-1185">Reference proteome</keyword>
<evidence type="ECO:0000256" key="10">
    <source>
        <dbReference type="ARBA" id="ARBA00022737"/>
    </source>
</evidence>
<dbReference type="PROSITE" id="PS00107">
    <property type="entry name" value="PROTEIN_KINASE_ATP"/>
    <property type="match status" value="1"/>
</dbReference>
<keyword evidence="11 17" id="KW-0547">Nucleotide-binding</keyword>
<evidence type="ECO:0000256" key="5">
    <source>
        <dbReference type="ARBA" id="ARBA00022527"/>
    </source>
</evidence>
<dbReference type="PROSITE" id="PS50011">
    <property type="entry name" value="PROTEIN_KINASE_DOM"/>
    <property type="match status" value="1"/>
</dbReference>
<evidence type="ECO:0000256" key="2">
    <source>
        <dbReference type="ARBA" id="ARBA00008684"/>
    </source>
</evidence>
<keyword evidence="13 17" id="KW-0067">ATP-binding</keyword>